<keyword evidence="2" id="KW-1185">Reference proteome</keyword>
<evidence type="ECO:0000313" key="2">
    <source>
        <dbReference type="Proteomes" id="UP000626554"/>
    </source>
</evidence>
<sequence length="198" mass="21723">LSEGTNPVRVLPKTAVEAERALLAAQVTTRSPLGAILYETGGLLVDGGWLRVLGSGSPLLSRSLMDWNQGKLEGALLIADDVIGGFYAINAGAFGSESLGQVFYFAPESLEWQALDKTYSEFLRFCFSGNLDDFYSDVRWPGWQGEIRPLTGDQGVAFFPFLFLEEGKNVATSKREVVSIAQLWAFGQEMKQQLDDTL</sequence>
<dbReference type="InterPro" id="IPR021239">
    <property type="entry name" value="DUF2625"/>
</dbReference>
<accession>A0ABX2Q7J1</accession>
<reference evidence="1 2" key="1">
    <citation type="submission" date="2020-05" db="EMBL/GenBank/DDBJ databases">
        <title>Hymenobacter terrestris sp. nov. and Hymenobacter lapidiphilus sp. nov., isolated from regoliths in Antarctica.</title>
        <authorList>
            <person name="Sedlacek I."/>
            <person name="Pantucek R."/>
            <person name="Zeman M."/>
            <person name="Holochova P."/>
            <person name="Kralova S."/>
            <person name="Stankova E."/>
            <person name="Sedo O."/>
            <person name="Micenkova L."/>
            <person name="Svec P."/>
            <person name="Gupta V."/>
            <person name="Sood U."/>
            <person name="Korpole U.S."/>
            <person name="Lal R."/>
        </authorList>
    </citation>
    <scope>NUCLEOTIDE SEQUENCE [LARGE SCALE GENOMIC DNA]</scope>
    <source>
        <strain evidence="1 2">P5252</strain>
    </source>
</reference>
<gene>
    <name evidence="1" type="ORF">HW556_18370</name>
</gene>
<dbReference type="Pfam" id="PF10946">
    <property type="entry name" value="DUF2625"/>
    <property type="match status" value="1"/>
</dbReference>
<feature type="non-terminal residue" evidence="1">
    <location>
        <position position="1"/>
    </location>
</feature>
<name>A0ABX2Q7J1_9BACT</name>
<dbReference type="Proteomes" id="UP000626554">
    <property type="component" value="Unassembled WGS sequence"/>
</dbReference>
<comment type="caution">
    <text evidence="1">The sequence shown here is derived from an EMBL/GenBank/DDBJ whole genome shotgun (WGS) entry which is preliminary data.</text>
</comment>
<dbReference type="EMBL" id="JABKAV010000151">
    <property type="protein sequence ID" value="NVO86848.1"/>
    <property type="molecule type" value="Genomic_DNA"/>
</dbReference>
<organism evidence="1 2">
    <name type="scientific">Hymenobacter terrestris</name>
    <dbReference type="NCBI Taxonomy" id="2748310"/>
    <lineage>
        <taxon>Bacteria</taxon>
        <taxon>Pseudomonadati</taxon>
        <taxon>Bacteroidota</taxon>
        <taxon>Cytophagia</taxon>
        <taxon>Cytophagales</taxon>
        <taxon>Hymenobacteraceae</taxon>
        <taxon>Hymenobacter</taxon>
    </lineage>
</organism>
<evidence type="ECO:0000313" key="1">
    <source>
        <dbReference type="EMBL" id="NVO86848.1"/>
    </source>
</evidence>
<proteinExistence type="predicted"/>
<dbReference type="RefSeq" id="WP_176901564.1">
    <property type="nucleotide sequence ID" value="NZ_JABKAV010000151.1"/>
</dbReference>
<protein>
    <submittedName>
        <fullName evidence="1">DUF2625 family protein</fullName>
    </submittedName>
</protein>